<dbReference type="EMBL" id="LQPR01000021">
    <property type="protein sequence ID" value="ORW72859.1"/>
    <property type="molecule type" value="Genomic_DNA"/>
</dbReference>
<evidence type="ECO:0000313" key="2">
    <source>
        <dbReference type="EMBL" id="ORW72859.1"/>
    </source>
</evidence>
<protein>
    <submittedName>
        <fullName evidence="2">Uncharacterized protein</fullName>
    </submittedName>
</protein>
<evidence type="ECO:0000256" key="1">
    <source>
        <dbReference type="SAM" id="Phobius"/>
    </source>
</evidence>
<feature type="transmembrane region" description="Helical" evidence="1">
    <location>
        <begin position="31"/>
        <end position="50"/>
    </location>
</feature>
<keyword evidence="1" id="KW-0812">Transmembrane</keyword>
<sequence>MHAYALVFVIVGGLLGAGVIAYFRRGERLRTVLFALPVVGALWLAVDFVITPENRWVNGIALALAAVVVAAGFGRQWLRRRRGA</sequence>
<keyword evidence="1" id="KW-1133">Transmembrane helix</keyword>
<dbReference type="AlphaFoldDB" id="A0AAJ3TXN1"/>
<organism evidence="2 3">
    <name type="scientific">Mycobacterium saskatchewanense</name>
    <dbReference type="NCBI Taxonomy" id="220927"/>
    <lineage>
        <taxon>Bacteria</taxon>
        <taxon>Bacillati</taxon>
        <taxon>Actinomycetota</taxon>
        <taxon>Actinomycetes</taxon>
        <taxon>Mycobacteriales</taxon>
        <taxon>Mycobacteriaceae</taxon>
        <taxon>Mycobacterium</taxon>
        <taxon>Mycobacterium simiae complex</taxon>
    </lineage>
</organism>
<feature type="transmembrane region" description="Helical" evidence="1">
    <location>
        <begin position="6"/>
        <end position="24"/>
    </location>
</feature>
<dbReference type="Proteomes" id="UP000193387">
    <property type="component" value="Unassembled WGS sequence"/>
</dbReference>
<comment type="caution">
    <text evidence="2">The sequence shown here is derived from an EMBL/GenBank/DDBJ whole genome shotgun (WGS) entry which is preliminary data.</text>
</comment>
<proteinExistence type="predicted"/>
<evidence type="ECO:0000313" key="3">
    <source>
        <dbReference type="Proteomes" id="UP000193387"/>
    </source>
</evidence>
<reference evidence="2 3" key="1">
    <citation type="submission" date="2016-01" db="EMBL/GenBank/DDBJ databases">
        <title>The new phylogeny of the genus Mycobacterium.</title>
        <authorList>
            <person name="Tarcisio F."/>
            <person name="Conor M."/>
            <person name="Antonella G."/>
            <person name="Elisabetta G."/>
            <person name="Giulia F.S."/>
            <person name="Sara T."/>
            <person name="Anna F."/>
            <person name="Clotilde B."/>
            <person name="Roberto B."/>
            <person name="Veronica D.S."/>
            <person name="Fabio R."/>
            <person name="Monica P."/>
            <person name="Olivier J."/>
            <person name="Enrico T."/>
            <person name="Nicola S."/>
        </authorList>
    </citation>
    <scope>NUCLEOTIDE SEQUENCE [LARGE SCALE GENOMIC DNA]</scope>
    <source>
        <strain evidence="2 3">DSM 44616</strain>
    </source>
</reference>
<keyword evidence="3" id="KW-1185">Reference proteome</keyword>
<keyword evidence="1" id="KW-0472">Membrane</keyword>
<accession>A0AAJ3TXN1</accession>
<feature type="transmembrane region" description="Helical" evidence="1">
    <location>
        <begin position="56"/>
        <end position="74"/>
    </location>
</feature>
<name>A0AAJ3TXN1_9MYCO</name>
<gene>
    <name evidence="2" type="ORF">AWC23_08325</name>
</gene>